<dbReference type="Gene3D" id="3.90.1200.10">
    <property type="match status" value="1"/>
</dbReference>
<dbReference type="EMBL" id="KV442049">
    <property type="protein sequence ID" value="OAQ28413.1"/>
    <property type="molecule type" value="Genomic_DNA"/>
</dbReference>
<dbReference type="Proteomes" id="UP000078512">
    <property type="component" value="Unassembled WGS sequence"/>
</dbReference>
<dbReference type="PANTHER" id="PTHR21310:SF15">
    <property type="entry name" value="AMINOGLYCOSIDE PHOSPHOTRANSFERASE DOMAIN-CONTAINING PROTEIN"/>
    <property type="match status" value="1"/>
</dbReference>
<dbReference type="InterPro" id="IPR051678">
    <property type="entry name" value="AGP_Transferase"/>
</dbReference>
<dbReference type="Pfam" id="PF01636">
    <property type="entry name" value="APH"/>
    <property type="match status" value="1"/>
</dbReference>
<organism evidence="2 3">
    <name type="scientific">Linnemannia elongata AG-77</name>
    <dbReference type="NCBI Taxonomy" id="1314771"/>
    <lineage>
        <taxon>Eukaryota</taxon>
        <taxon>Fungi</taxon>
        <taxon>Fungi incertae sedis</taxon>
        <taxon>Mucoromycota</taxon>
        <taxon>Mortierellomycotina</taxon>
        <taxon>Mortierellomycetes</taxon>
        <taxon>Mortierellales</taxon>
        <taxon>Mortierellaceae</taxon>
        <taxon>Linnemannia</taxon>
    </lineage>
</organism>
<proteinExistence type="predicted"/>
<protein>
    <recommendedName>
        <fullName evidence="1">Aminoglycoside phosphotransferase domain-containing protein</fullName>
    </recommendedName>
</protein>
<gene>
    <name evidence="2" type="ORF">K457DRAFT_896086</name>
</gene>
<evidence type="ECO:0000313" key="2">
    <source>
        <dbReference type="EMBL" id="OAQ28413.1"/>
    </source>
</evidence>
<feature type="domain" description="Aminoglycoside phosphotransferase" evidence="1">
    <location>
        <begin position="64"/>
        <end position="307"/>
    </location>
</feature>
<dbReference type="OrthoDB" id="10003767at2759"/>
<evidence type="ECO:0000259" key="1">
    <source>
        <dbReference type="Pfam" id="PF01636"/>
    </source>
</evidence>
<name>A0A197JTV2_9FUNG</name>
<dbReference type="PANTHER" id="PTHR21310">
    <property type="entry name" value="AMINOGLYCOSIDE PHOSPHOTRANSFERASE-RELATED-RELATED"/>
    <property type="match status" value="1"/>
</dbReference>
<keyword evidence="3" id="KW-1185">Reference proteome</keyword>
<dbReference type="InterPro" id="IPR011009">
    <property type="entry name" value="Kinase-like_dom_sf"/>
</dbReference>
<dbReference type="SUPFAM" id="SSF56112">
    <property type="entry name" value="Protein kinase-like (PK-like)"/>
    <property type="match status" value="1"/>
</dbReference>
<dbReference type="InterPro" id="IPR002575">
    <property type="entry name" value="Aminoglycoside_PTrfase"/>
</dbReference>
<accession>A0A197JTV2</accession>
<sequence>MSPTATTADIIPILASADMATLVADVYNEDQGPRKGIFLTFQQASKLIAFHLPTKQLDQLFYFKRGFNNRVYLALCNDGSEYVIRLGGRFWDHTKIINEAHALSLARVVLGDVVDVPLFVGTSVEESKVHTDEASRIIPHDYIIMNRLPGVPLDTVWDQLSQEDKKTIVDQAAEIFSRLRSIELTSIGNFVSGSQDEPKVGALMEGGGGPFLRWGEFVAANIQKELGNLTKQESNFAEIMPHLPRIHALLAKVQSGELEKQFAAKANEEGEDTSERPISFLHGDFESRNILVVGTKITGLHDFEFAGGFPAEQEWCAGFEWLFARSEDPYDDSEQQKLMDMTEDEKEIREYFLRVLEERYGLLPYGPGHQEYKVVLYHCQSNIAPWWLPDRERNTWTEHQLQTLKTAATSLDKALTYLGC</sequence>
<dbReference type="AlphaFoldDB" id="A0A197JTV2"/>
<reference evidence="2 3" key="1">
    <citation type="submission" date="2016-05" db="EMBL/GenBank/DDBJ databases">
        <title>Genome sequencing reveals origins of a unique bacterial endosymbiosis in the earliest lineages of terrestrial Fungi.</title>
        <authorList>
            <consortium name="DOE Joint Genome Institute"/>
            <person name="Uehling J."/>
            <person name="Gryganskyi A."/>
            <person name="Hameed K."/>
            <person name="Tschaplinski T."/>
            <person name="Misztal P."/>
            <person name="Wu S."/>
            <person name="Desiro A."/>
            <person name="Vande Pol N."/>
            <person name="Du Z.-Y."/>
            <person name="Zienkiewicz A."/>
            <person name="Zienkiewicz K."/>
            <person name="Morin E."/>
            <person name="Tisserant E."/>
            <person name="Splivallo R."/>
            <person name="Hainaut M."/>
            <person name="Henrissat B."/>
            <person name="Ohm R."/>
            <person name="Kuo A."/>
            <person name="Yan J."/>
            <person name="Lipzen A."/>
            <person name="Nolan M."/>
            <person name="Labutti K."/>
            <person name="Barry K."/>
            <person name="Goldstein A."/>
            <person name="Labbe J."/>
            <person name="Schadt C."/>
            <person name="Tuskan G."/>
            <person name="Grigoriev I."/>
            <person name="Martin F."/>
            <person name="Vilgalys R."/>
            <person name="Bonito G."/>
        </authorList>
    </citation>
    <scope>NUCLEOTIDE SEQUENCE [LARGE SCALE GENOMIC DNA]</scope>
    <source>
        <strain evidence="2 3">AG-77</strain>
    </source>
</reference>
<evidence type="ECO:0000313" key="3">
    <source>
        <dbReference type="Proteomes" id="UP000078512"/>
    </source>
</evidence>